<organism evidence="1">
    <name type="scientific">Arion vulgaris</name>
    <dbReference type="NCBI Taxonomy" id="1028688"/>
    <lineage>
        <taxon>Eukaryota</taxon>
        <taxon>Metazoa</taxon>
        <taxon>Spiralia</taxon>
        <taxon>Lophotrochozoa</taxon>
        <taxon>Mollusca</taxon>
        <taxon>Gastropoda</taxon>
        <taxon>Heterobranchia</taxon>
        <taxon>Euthyneura</taxon>
        <taxon>Panpulmonata</taxon>
        <taxon>Eupulmonata</taxon>
        <taxon>Stylommatophora</taxon>
        <taxon>Helicina</taxon>
        <taxon>Arionoidea</taxon>
        <taxon>Arionidae</taxon>
        <taxon>Arion</taxon>
    </lineage>
</organism>
<name>A0A0B6Y136_9EUPU</name>
<reference evidence="1" key="1">
    <citation type="submission" date="2014-12" db="EMBL/GenBank/DDBJ databases">
        <title>Insight into the proteome of Arion vulgaris.</title>
        <authorList>
            <person name="Aradska J."/>
            <person name="Bulat T."/>
            <person name="Smidak R."/>
            <person name="Sarate P."/>
            <person name="Gangsoo J."/>
            <person name="Sialana F."/>
            <person name="Bilban M."/>
            <person name="Lubec G."/>
        </authorList>
    </citation>
    <scope>NUCLEOTIDE SEQUENCE</scope>
    <source>
        <tissue evidence="1">Skin</tissue>
    </source>
</reference>
<proteinExistence type="predicted"/>
<evidence type="ECO:0000313" key="1">
    <source>
        <dbReference type="EMBL" id="CEK49982.1"/>
    </source>
</evidence>
<gene>
    <name evidence="1" type="primary">ORF9500</name>
</gene>
<protein>
    <submittedName>
        <fullName evidence="1">Uncharacterized protein</fullName>
    </submittedName>
</protein>
<dbReference type="AlphaFoldDB" id="A0A0B6Y136"/>
<dbReference type="EMBL" id="HACG01003117">
    <property type="protein sequence ID" value="CEK49982.1"/>
    <property type="molecule type" value="Transcribed_RNA"/>
</dbReference>
<accession>A0A0B6Y136</accession>
<sequence>MRQRMTVREKQIMNSLTSWRGRVSTSDQTIKTKDICLCGPMMAYTSQHYT</sequence>